<evidence type="ECO:0000259" key="4">
    <source>
        <dbReference type="PROSITE" id="PS50883"/>
    </source>
</evidence>
<keyword evidence="7" id="KW-1185">Reference proteome</keyword>
<evidence type="ECO:0000313" key="6">
    <source>
        <dbReference type="EMBL" id="SDK46566.1"/>
    </source>
</evidence>
<dbReference type="SMART" id="SM00052">
    <property type="entry name" value="EAL"/>
    <property type="match status" value="1"/>
</dbReference>
<name>A0A1G9C4J7_9GAMM</name>
<dbReference type="Pfam" id="PF00990">
    <property type="entry name" value="GGDEF"/>
    <property type="match status" value="1"/>
</dbReference>
<dbReference type="OrthoDB" id="9804951at2"/>
<evidence type="ECO:0000313" key="7">
    <source>
        <dbReference type="Proteomes" id="UP000198525"/>
    </source>
</evidence>
<keyword evidence="3" id="KW-0812">Transmembrane</keyword>
<dbReference type="Pfam" id="PF00563">
    <property type="entry name" value="EAL"/>
    <property type="match status" value="1"/>
</dbReference>
<dbReference type="FunFam" id="3.20.20.450:FF:000001">
    <property type="entry name" value="Cyclic di-GMP phosphodiesterase yahA"/>
    <property type="match status" value="1"/>
</dbReference>
<dbReference type="InterPro" id="IPR043128">
    <property type="entry name" value="Rev_trsase/Diguanyl_cyclase"/>
</dbReference>
<dbReference type="InterPro" id="IPR000160">
    <property type="entry name" value="GGDEF_dom"/>
</dbReference>
<proteinExistence type="predicted"/>
<evidence type="ECO:0000256" key="3">
    <source>
        <dbReference type="SAM" id="Phobius"/>
    </source>
</evidence>
<dbReference type="GO" id="GO:0071111">
    <property type="term" value="F:cyclic-guanylate-specific phosphodiesterase activity"/>
    <property type="evidence" value="ECO:0007669"/>
    <property type="project" value="UniProtKB-EC"/>
</dbReference>
<dbReference type="EMBL" id="FNES01000017">
    <property type="protein sequence ID" value="SDK46566.1"/>
    <property type="molecule type" value="Genomic_DNA"/>
</dbReference>
<keyword evidence="3" id="KW-1133">Transmembrane helix</keyword>
<dbReference type="PROSITE" id="PS50883">
    <property type="entry name" value="EAL"/>
    <property type="match status" value="1"/>
</dbReference>
<dbReference type="PANTHER" id="PTHR44757:SF2">
    <property type="entry name" value="BIOFILM ARCHITECTURE MAINTENANCE PROTEIN MBAA"/>
    <property type="match status" value="1"/>
</dbReference>
<evidence type="ECO:0000256" key="2">
    <source>
        <dbReference type="ARBA" id="ARBA00022636"/>
    </source>
</evidence>
<dbReference type="STRING" id="376427.SAMN04487954_11721"/>
<sequence length="566" mass="62700">MNDSLRLRLLLLLPMLLLLASATLFGIGVWQLPAWMVGAGLAVLLLIASLMAFRLHRQLMVIGDAILALAAPASDLTALTPVEALAGRARGPTGRLASALLRWREAECRRRCAEREVHRLAYYDTLTDLPNWRLMSEHLAHSLELSRRNGTLGALILLDLDHFQRINDSGGYGVGDQLLRKVSERLQRLLDDVAILGRLGGDEFAVVVGALGEKHMTVADRVESLAIRLAETFGAPFEIEGQRHFISASQGIVIFPDGDSDAETLFRHADAAVLRAKQEGRDAACFYDPRVQAVIEARTALEQGLRLAIERQQLCLFYQLQVDVGGKPIGAEALLRWNSPERGRVSPGDFIPLAEETGLIVPIGHWVLEAACRQLVLWQRSPLTAGLTLAVNVSARQFQQPDFVERVANILAHTGADPRRLKLELTESAVIGHVEETIQRMHHLKELGLRFALDDFGTGYSSLQYLKRLPLDQIKIDQSFVRDLHEDPDDRVIVETIIAMGLALDLQIIAEGVETREHWRYLAAQRCHAYQGYYFAKPVPADELNVSGFMGPAESPGPTTQSRHPA</sequence>
<dbReference type="SUPFAM" id="SSF55073">
    <property type="entry name" value="Nucleotide cyclase"/>
    <property type="match status" value="1"/>
</dbReference>
<dbReference type="Gene3D" id="3.30.70.270">
    <property type="match status" value="1"/>
</dbReference>
<feature type="domain" description="EAL" evidence="4">
    <location>
        <begin position="298"/>
        <end position="552"/>
    </location>
</feature>
<keyword evidence="3" id="KW-0472">Membrane</keyword>
<dbReference type="InterPro" id="IPR052155">
    <property type="entry name" value="Biofilm_reg_signaling"/>
</dbReference>
<dbReference type="NCBIfam" id="TIGR00254">
    <property type="entry name" value="GGDEF"/>
    <property type="match status" value="1"/>
</dbReference>
<accession>A0A1G9C4J7</accession>
<dbReference type="PANTHER" id="PTHR44757">
    <property type="entry name" value="DIGUANYLATE CYCLASE DGCP"/>
    <property type="match status" value="1"/>
</dbReference>
<feature type="transmembrane region" description="Helical" evidence="3">
    <location>
        <begin position="34"/>
        <end position="53"/>
    </location>
</feature>
<dbReference type="RefSeq" id="WP_089688452.1">
    <property type="nucleotide sequence ID" value="NZ_FNES01000017.1"/>
</dbReference>
<evidence type="ECO:0000259" key="5">
    <source>
        <dbReference type="PROSITE" id="PS50887"/>
    </source>
</evidence>
<evidence type="ECO:0000256" key="1">
    <source>
        <dbReference type="ARBA" id="ARBA00012282"/>
    </source>
</evidence>
<keyword evidence="2" id="KW-0973">c-di-GMP</keyword>
<gene>
    <name evidence="6" type="ORF">SAMN04487954_11721</name>
</gene>
<dbReference type="InterPro" id="IPR001633">
    <property type="entry name" value="EAL_dom"/>
</dbReference>
<dbReference type="Proteomes" id="UP000198525">
    <property type="component" value="Unassembled WGS sequence"/>
</dbReference>
<reference evidence="6 7" key="1">
    <citation type="submission" date="2016-10" db="EMBL/GenBank/DDBJ databases">
        <authorList>
            <person name="de Groot N.N."/>
        </authorList>
    </citation>
    <scope>NUCLEOTIDE SEQUENCE [LARGE SCALE GENOMIC DNA]</scope>
    <source>
        <strain evidence="6 7">CGMCC 1.6133</strain>
    </source>
</reference>
<dbReference type="InterPro" id="IPR029787">
    <property type="entry name" value="Nucleotide_cyclase"/>
</dbReference>
<dbReference type="InterPro" id="IPR035919">
    <property type="entry name" value="EAL_sf"/>
</dbReference>
<dbReference type="CDD" id="cd01949">
    <property type="entry name" value="GGDEF"/>
    <property type="match status" value="1"/>
</dbReference>
<dbReference type="CDD" id="cd01948">
    <property type="entry name" value="EAL"/>
    <property type="match status" value="1"/>
</dbReference>
<dbReference type="SMART" id="SM00267">
    <property type="entry name" value="GGDEF"/>
    <property type="match status" value="1"/>
</dbReference>
<dbReference type="Gene3D" id="3.20.20.450">
    <property type="entry name" value="EAL domain"/>
    <property type="match status" value="1"/>
</dbReference>
<dbReference type="SUPFAM" id="SSF141868">
    <property type="entry name" value="EAL domain-like"/>
    <property type="match status" value="1"/>
</dbReference>
<organism evidence="6 7">
    <name type="scientific">Billgrantia gudaonensis</name>
    <dbReference type="NCBI Taxonomy" id="376427"/>
    <lineage>
        <taxon>Bacteria</taxon>
        <taxon>Pseudomonadati</taxon>
        <taxon>Pseudomonadota</taxon>
        <taxon>Gammaproteobacteria</taxon>
        <taxon>Oceanospirillales</taxon>
        <taxon>Halomonadaceae</taxon>
        <taxon>Billgrantia</taxon>
    </lineage>
</organism>
<protein>
    <recommendedName>
        <fullName evidence="1">cyclic-guanylate-specific phosphodiesterase</fullName>
        <ecNumber evidence="1">3.1.4.52</ecNumber>
    </recommendedName>
</protein>
<dbReference type="AlphaFoldDB" id="A0A1G9C4J7"/>
<dbReference type="EC" id="3.1.4.52" evidence="1"/>
<dbReference type="PROSITE" id="PS50887">
    <property type="entry name" value="GGDEF"/>
    <property type="match status" value="1"/>
</dbReference>
<feature type="domain" description="GGDEF" evidence="5">
    <location>
        <begin position="151"/>
        <end position="289"/>
    </location>
</feature>